<evidence type="ECO:0000259" key="4">
    <source>
        <dbReference type="PROSITE" id="PS50887"/>
    </source>
</evidence>
<dbReference type="SMART" id="SM00267">
    <property type="entry name" value="GGDEF"/>
    <property type="match status" value="1"/>
</dbReference>
<keyword evidence="6" id="KW-1185">Reference proteome</keyword>
<proteinExistence type="predicted"/>
<dbReference type="InterPro" id="IPR043128">
    <property type="entry name" value="Rev_trsase/Diguanyl_cyclase"/>
</dbReference>
<dbReference type="Proteomes" id="UP001596189">
    <property type="component" value="Unassembled WGS sequence"/>
</dbReference>
<dbReference type="SUPFAM" id="SSF55073">
    <property type="entry name" value="Nucleotide cyclase"/>
    <property type="match status" value="1"/>
</dbReference>
<evidence type="ECO:0000256" key="1">
    <source>
        <dbReference type="SAM" id="MobiDB-lite"/>
    </source>
</evidence>
<dbReference type="SMART" id="SM00052">
    <property type="entry name" value="EAL"/>
    <property type="match status" value="1"/>
</dbReference>
<dbReference type="Gene3D" id="3.20.20.450">
    <property type="entry name" value="EAL domain"/>
    <property type="match status" value="1"/>
</dbReference>
<feature type="transmembrane region" description="Helical" evidence="2">
    <location>
        <begin position="134"/>
        <end position="158"/>
    </location>
</feature>
<feature type="domain" description="EAL" evidence="3">
    <location>
        <begin position="490"/>
        <end position="743"/>
    </location>
</feature>
<evidence type="ECO:0000259" key="3">
    <source>
        <dbReference type="PROSITE" id="PS50883"/>
    </source>
</evidence>
<feature type="transmembrane region" description="Helical" evidence="2">
    <location>
        <begin position="197"/>
        <end position="217"/>
    </location>
</feature>
<dbReference type="PANTHER" id="PTHR44757">
    <property type="entry name" value="DIGUANYLATE CYCLASE DGCP"/>
    <property type="match status" value="1"/>
</dbReference>
<evidence type="ECO:0000256" key="2">
    <source>
        <dbReference type="SAM" id="Phobius"/>
    </source>
</evidence>
<dbReference type="PROSITE" id="PS50883">
    <property type="entry name" value="EAL"/>
    <property type="match status" value="1"/>
</dbReference>
<dbReference type="Gene3D" id="3.30.70.270">
    <property type="match status" value="1"/>
</dbReference>
<feature type="transmembrane region" description="Helical" evidence="2">
    <location>
        <begin position="105"/>
        <end position="122"/>
    </location>
</feature>
<feature type="region of interest" description="Disordered" evidence="1">
    <location>
        <begin position="748"/>
        <end position="768"/>
    </location>
</feature>
<keyword evidence="2" id="KW-1133">Transmembrane helix</keyword>
<evidence type="ECO:0000313" key="6">
    <source>
        <dbReference type="Proteomes" id="UP001596189"/>
    </source>
</evidence>
<dbReference type="RefSeq" id="WP_345717290.1">
    <property type="nucleotide sequence ID" value="NZ_BAABFP010000005.1"/>
</dbReference>
<dbReference type="InterPro" id="IPR000160">
    <property type="entry name" value="GGDEF_dom"/>
</dbReference>
<feature type="domain" description="GGDEF" evidence="4">
    <location>
        <begin position="348"/>
        <end position="483"/>
    </location>
</feature>
<gene>
    <name evidence="5" type="ORF">ACFQDO_04855</name>
</gene>
<keyword evidence="2" id="KW-0812">Transmembrane</keyword>
<dbReference type="NCBIfam" id="TIGR00254">
    <property type="entry name" value="GGDEF"/>
    <property type="match status" value="1"/>
</dbReference>
<reference evidence="6" key="1">
    <citation type="journal article" date="2019" name="Int. J. Syst. Evol. Microbiol.">
        <title>The Global Catalogue of Microorganisms (GCM) 10K type strain sequencing project: providing services to taxonomists for standard genome sequencing and annotation.</title>
        <authorList>
            <consortium name="The Broad Institute Genomics Platform"/>
            <consortium name="The Broad Institute Genome Sequencing Center for Infectious Disease"/>
            <person name="Wu L."/>
            <person name="Ma J."/>
        </authorList>
    </citation>
    <scope>NUCLEOTIDE SEQUENCE [LARGE SCALE GENOMIC DNA]</scope>
    <source>
        <strain evidence="6">KACC 14249</strain>
    </source>
</reference>
<feature type="transmembrane region" description="Helical" evidence="2">
    <location>
        <begin position="259"/>
        <end position="278"/>
    </location>
</feature>
<organism evidence="5 6">
    <name type="scientific">Angustibacter luteus</name>
    <dbReference type="NCBI Taxonomy" id="658456"/>
    <lineage>
        <taxon>Bacteria</taxon>
        <taxon>Bacillati</taxon>
        <taxon>Actinomycetota</taxon>
        <taxon>Actinomycetes</taxon>
        <taxon>Kineosporiales</taxon>
        <taxon>Kineosporiaceae</taxon>
    </lineage>
</organism>
<dbReference type="CDD" id="cd01948">
    <property type="entry name" value="EAL"/>
    <property type="match status" value="1"/>
</dbReference>
<dbReference type="CDD" id="cd01949">
    <property type="entry name" value="GGDEF"/>
    <property type="match status" value="1"/>
</dbReference>
<feature type="transmembrane region" description="Helical" evidence="2">
    <location>
        <begin position="9"/>
        <end position="30"/>
    </location>
</feature>
<dbReference type="InterPro" id="IPR001633">
    <property type="entry name" value="EAL_dom"/>
</dbReference>
<feature type="transmembrane region" description="Helical" evidence="2">
    <location>
        <begin position="284"/>
        <end position="305"/>
    </location>
</feature>
<keyword evidence="2" id="KW-0472">Membrane</keyword>
<dbReference type="PROSITE" id="PS50887">
    <property type="entry name" value="GGDEF"/>
    <property type="match status" value="1"/>
</dbReference>
<feature type="transmembrane region" description="Helical" evidence="2">
    <location>
        <begin position="42"/>
        <end position="60"/>
    </location>
</feature>
<accession>A0ABW1JBK0</accession>
<protein>
    <submittedName>
        <fullName evidence="5">Bifunctional diguanylate cyclase/phosphodiesterase</fullName>
    </submittedName>
</protein>
<dbReference type="InterPro" id="IPR035919">
    <property type="entry name" value="EAL_sf"/>
</dbReference>
<dbReference type="InterPro" id="IPR052155">
    <property type="entry name" value="Biofilm_reg_signaling"/>
</dbReference>
<dbReference type="PANTHER" id="PTHR44757:SF2">
    <property type="entry name" value="BIOFILM ARCHITECTURE MAINTENANCE PROTEIN MBAA"/>
    <property type="match status" value="1"/>
</dbReference>
<dbReference type="Pfam" id="PF00990">
    <property type="entry name" value="GGDEF"/>
    <property type="match status" value="1"/>
</dbReference>
<feature type="transmembrane region" description="Helical" evidence="2">
    <location>
        <begin position="72"/>
        <end position="90"/>
    </location>
</feature>
<dbReference type="EMBL" id="JBHSRD010000002">
    <property type="protein sequence ID" value="MFC6006455.1"/>
    <property type="molecule type" value="Genomic_DNA"/>
</dbReference>
<dbReference type="InterPro" id="IPR029787">
    <property type="entry name" value="Nucleotide_cyclase"/>
</dbReference>
<evidence type="ECO:0000313" key="5">
    <source>
        <dbReference type="EMBL" id="MFC6006455.1"/>
    </source>
</evidence>
<comment type="caution">
    <text evidence="5">The sequence shown here is derived from an EMBL/GenBank/DDBJ whole genome shotgun (WGS) entry which is preliminary data.</text>
</comment>
<name>A0ABW1JBK0_9ACTN</name>
<dbReference type="Pfam" id="PF00563">
    <property type="entry name" value="EAL"/>
    <property type="match status" value="1"/>
</dbReference>
<dbReference type="SUPFAM" id="SSF141868">
    <property type="entry name" value="EAL domain-like"/>
    <property type="match status" value="1"/>
</dbReference>
<sequence>MPPGRALEAGVYAVVLAVYLAFGISTIPGVRTAPGYDLLLDGWLNNIAYMLSPVVCLLRSRRDTSFTRSWRILALGLALYGLGNVFWTAFVRPLSPEPFPSMADGLWLSFYGFAFVALLLVVREMANQLPISLWLDGIVGGLAVAAVMAAIAGPVLAVTGGSWSAVVTTLAYPLLDVMLLLIVTAVLALFHWRPPAGLWFFVAGLTAFVVADLVYLFHAANGTYQPGGANDVVWVLATLLMAFAPGWPSRPAGVPLPSWVLLGIPIGASGVAVCLLVFANSHELHPVAIGLAAGTVVAALGRMIVTFGEVRTLAHSRQLALTDELTGLSNRRAFYEQVNTRTSGEGPGIGALLLLDLDRFKEVNDSLGHHAGDDLLRHVASRLTSSLDGANHLLARLGGDEFAIYLSGADSAQAETMAERVHAVLNPPFTVDGVTVRVDASIGISFFPTHGGQVSELLRAADIAMYQAKGSRLGHSSYSAEGDDTGGQDRLRMLEELRDAVLTGGLAVFYQPKVDSRSLKVDGVEALVRWPHPTRGLLLPDSFLPLAEQAGLMRELTTAVLEQSLDQVRVWQDQGRRLAVAVNLSASSLVDMDLPRRVAAILLQRGLSPDRLELEITEDFLMGDRERARSILTELRQLGIRVSVDDFGTGYSSLTYLRELPIDQLKLDRSFVLPMAQDARAAAIVRSTIELAHSLGMTMVAEGVEDADTAGQLATSGCDESQGFYFSRALPPAELEQWLDARSIPAIPNQTAPATAPEGADVTVEPAR</sequence>
<feature type="transmembrane region" description="Helical" evidence="2">
    <location>
        <begin position="170"/>
        <end position="190"/>
    </location>
</feature>